<evidence type="ECO:0000256" key="1">
    <source>
        <dbReference type="SAM" id="MobiDB-lite"/>
    </source>
</evidence>
<sequence length="100" mass="11845">MYDRIFSFYQREILLTNLQVCRKMVQLLYPGGEAEQKHLMVFRRFAGKRQPLHSGPRFDKSISRYSAGSHENGAATIHRTRDQMEVRDIPQDLQEKHRLL</sequence>
<dbReference type="AlphaFoldDB" id="X4ZYI9"/>
<gene>
    <name evidence="2" type="ORF">PSAB_09085</name>
</gene>
<dbReference type="Proteomes" id="UP000019772">
    <property type="component" value="Chromosome"/>
</dbReference>
<feature type="region of interest" description="Disordered" evidence="1">
    <location>
        <begin position="69"/>
        <end position="100"/>
    </location>
</feature>
<keyword evidence="3" id="KW-1185">Reference proteome</keyword>
<feature type="compositionally biased region" description="Basic and acidic residues" evidence="1">
    <location>
        <begin position="79"/>
        <end position="100"/>
    </location>
</feature>
<dbReference type="KEGG" id="psab:PSAB_09085"/>
<protein>
    <submittedName>
        <fullName evidence="2">Uncharacterized protein</fullName>
    </submittedName>
</protein>
<evidence type="ECO:0000313" key="2">
    <source>
        <dbReference type="EMBL" id="AHV96749.1"/>
    </source>
</evidence>
<accession>X4ZYI9</accession>
<dbReference type="HOGENOM" id="CLU_2303147_0_0_9"/>
<organism evidence="2 3">
    <name type="scientific">Paenibacillus sabinae T27</name>
    <dbReference type="NCBI Taxonomy" id="1268072"/>
    <lineage>
        <taxon>Bacteria</taxon>
        <taxon>Bacillati</taxon>
        <taxon>Bacillota</taxon>
        <taxon>Bacilli</taxon>
        <taxon>Bacillales</taxon>
        <taxon>Paenibacillaceae</taxon>
        <taxon>Paenibacillus</taxon>
    </lineage>
</organism>
<reference evidence="2 3" key="1">
    <citation type="journal article" date="2014" name="PLoS Genet.">
        <title>Comparative Genomic Analysis of N2-Fixing and Non-N2-Fixing Paenibacillus spp.: Organization, Evolution and Expression of the Nitrogen Fixation Genes.</title>
        <authorList>
            <person name="Xie J.B."/>
            <person name="Du Z."/>
            <person name="Bai L."/>
            <person name="Tian C."/>
            <person name="Zhang Y."/>
            <person name="Xie J.Y."/>
            <person name="Wang T."/>
            <person name="Liu X."/>
            <person name="Chen X."/>
            <person name="Cheng Q."/>
            <person name="Chen S."/>
            <person name="Li J."/>
        </authorList>
    </citation>
    <scope>NUCLEOTIDE SEQUENCE [LARGE SCALE GENOMIC DNA]</scope>
    <source>
        <strain evidence="2 3">T27</strain>
    </source>
</reference>
<name>X4ZYI9_9BACL</name>
<dbReference type="EMBL" id="CP004078">
    <property type="protein sequence ID" value="AHV96749.1"/>
    <property type="molecule type" value="Genomic_DNA"/>
</dbReference>
<proteinExistence type="predicted"/>
<evidence type="ECO:0000313" key="3">
    <source>
        <dbReference type="Proteomes" id="UP000019772"/>
    </source>
</evidence>